<evidence type="ECO:0000259" key="3">
    <source>
        <dbReference type="PROSITE" id="PS51766"/>
    </source>
</evidence>
<dbReference type="PROSITE" id="PS51766">
    <property type="entry name" value="DOCKERIN"/>
    <property type="match status" value="1"/>
</dbReference>
<dbReference type="EMBL" id="FPIP01000009">
    <property type="protein sequence ID" value="SFW47395.1"/>
    <property type="molecule type" value="Genomic_DNA"/>
</dbReference>
<dbReference type="SUPFAM" id="SSF52058">
    <property type="entry name" value="L domain-like"/>
    <property type="match status" value="1"/>
</dbReference>
<accession>A0A1K1PIY1</accession>
<dbReference type="Gene3D" id="1.10.1330.10">
    <property type="entry name" value="Dockerin domain"/>
    <property type="match status" value="1"/>
</dbReference>
<dbReference type="CDD" id="cd14256">
    <property type="entry name" value="Dockerin_I"/>
    <property type="match status" value="1"/>
</dbReference>
<dbReference type="RefSeq" id="WP_072300971.1">
    <property type="nucleotide sequence ID" value="NZ_FPIP01000009.1"/>
</dbReference>
<organism evidence="4 5">
    <name type="scientific">Ruminococcus flavefaciens</name>
    <dbReference type="NCBI Taxonomy" id="1265"/>
    <lineage>
        <taxon>Bacteria</taxon>
        <taxon>Bacillati</taxon>
        <taxon>Bacillota</taxon>
        <taxon>Clostridia</taxon>
        <taxon>Eubacteriales</taxon>
        <taxon>Oscillospiraceae</taxon>
        <taxon>Ruminococcus</taxon>
    </lineage>
</organism>
<reference evidence="4 5" key="1">
    <citation type="submission" date="2016-11" db="EMBL/GenBank/DDBJ databases">
        <authorList>
            <person name="Jaros S."/>
            <person name="Januszkiewicz K."/>
            <person name="Wedrychowicz H."/>
        </authorList>
    </citation>
    <scope>NUCLEOTIDE SEQUENCE [LARGE SCALE GENOMIC DNA]</scope>
    <source>
        <strain evidence="4 5">YL228</strain>
    </source>
</reference>
<dbReference type="Pfam" id="PF13306">
    <property type="entry name" value="LRR_5"/>
    <property type="match status" value="1"/>
</dbReference>
<protein>
    <submittedName>
        <fullName evidence="4">Leucine rich repeat-containing protein</fullName>
    </submittedName>
</protein>
<dbReference type="InterPro" id="IPR036439">
    <property type="entry name" value="Dockerin_dom_sf"/>
</dbReference>
<evidence type="ECO:0000256" key="1">
    <source>
        <dbReference type="SAM" id="MobiDB-lite"/>
    </source>
</evidence>
<dbReference type="InterPro" id="IPR018247">
    <property type="entry name" value="EF_Hand_1_Ca_BS"/>
</dbReference>
<proteinExistence type="predicted"/>
<dbReference type="InterPro" id="IPR032675">
    <property type="entry name" value="LRR_dom_sf"/>
</dbReference>
<keyword evidence="2" id="KW-0732">Signal</keyword>
<dbReference type="InterPro" id="IPR026906">
    <property type="entry name" value="LRR_5"/>
</dbReference>
<evidence type="ECO:0000256" key="2">
    <source>
        <dbReference type="SAM" id="SignalP"/>
    </source>
</evidence>
<sequence>MKIKKIIAFFMSSIMTLSALSLSSFSSYAETDSLIEMKTETNDSGIQYEGLFGSMLSDEISESAEKKQGILNSDYAIYKLEYDENVKSVEVGYRAKNDCTLFVGFYNDEGTELITSVTKELKADSNGFAEVYAPSVLPDYFLIKVFMVDSQFLNPLTDPFVYNKCTFQMQEILNKTTENFEENDIVNLDEKNNNNFVVLQEGVNKITPTDSTDIYIGEDENGNYIFENAVDIATLQKGDKAFVTCSPDMIAFKVKEIKSDGEKTIVSHEDVQIDEFIKFLKVNSDEYTGEKHIKDTTNEEQVEHREQLPQPFSPNSDSDDPYLLKLPTIKSELSATIDDYIYNRNDFEINSNSTGDYGTVSLKEEGHIELYFEAEKGKDVFCSATADVKVEVEVSIGVSFELLSFPKFGTRYPVFLTGFVNIYFYPKFTVTAQGEGVVGYEREFHLNCDTKNGIDYSITDPVTKKMYGKVTIELAIDLSFELDVAIFTIFKISPRGGIRAEIESGSEVSKGEKITGHIDSENVNITKEEPYERHDCEACCDVKISFFIELDIVFCIEIFGVDDLGVEWIIHVPIWESAPLQFYINEEGVHKGECPNKSHRIILNVYDMGEDKGTKGKPAKNAMLSIKTDDTGYMYIEDDKGQIIKTNDEGQAEAWIKDEILKDEMTVVMAQDEKGNKGYVAVGKYFDNKLKKPNSFDIIINNVAPETPKEFYCGIDPSKSKVLIFDLSKGDKFDKENRCIVKNTSNGQIKVPLSNFYVDYFSKNELEPNSRYVYFTEEIADKYSKAKKVKYIIDENGEVRFEGNGYIKATILQELSKTKEIKKAIIGSGVKTNCMLKEDETNEEVLYGFNLNNFKFADNSIRKSPVEELCFNGDNGEFIIDKFAYNNEYIQKVELSLFKTIGKDAFYGCINLSEINMPSSLELIDDRAFANCKKLEEIELNQGLLNIGKSAFNGSSVISVYVPYTVENIGTWAFNNTPLRKIVIRNRDCILGASFVPENTVVYGYMNSTAHKYVINNSSYNLKFVPLDPETPDTVTPKPITTVKTTTAVTSTFVKTTTTTAAVVTTQVVPDSECVFIAVNDDKTVNGSTDELLDRENVRFFDQRTANGDGVVSFSYLPDENEKWAFIFVSEAINDTITKAFGTPDALKITTYNVAPGVKGDANGDGEIDMSDVVLIMQALANPNKYGIEGTDPKHITVSGFGYADSDGDGLTVNDALRIQQYLLGLIPSLT</sequence>
<feature type="compositionally biased region" description="Basic and acidic residues" evidence="1">
    <location>
        <begin position="293"/>
        <end position="307"/>
    </location>
</feature>
<name>A0A1K1PIY1_RUMFL</name>
<feature type="chain" id="PRO_5038510572" evidence="2">
    <location>
        <begin position="30"/>
        <end position="1231"/>
    </location>
</feature>
<dbReference type="GO" id="GO:0000272">
    <property type="term" value="P:polysaccharide catabolic process"/>
    <property type="evidence" value="ECO:0007669"/>
    <property type="project" value="InterPro"/>
</dbReference>
<evidence type="ECO:0000313" key="4">
    <source>
        <dbReference type="EMBL" id="SFW47395.1"/>
    </source>
</evidence>
<dbReference type="Proteomes" id="UP000183461">
    <property type="component" value="Unassembled WGS sequence"/>
</dbReference>
<feature type="domain" description="Dockerin" evidence="3">
    <location>
        <begin position="1155"/>
        <end position="1231"/>
    </location>
</feature>
<feature type="region of interest" description="Disordered" evidence="1">
    <location>
        <begin position="293"/>
        <end position="320"/>
    </location>
</feature>
<feature type="signal peptide" evidence="2">
    <location>
        <begin position="1"/>
        <end position="29"/>
    </location>
</feature>
<dbReference type="PROSITE" id="PS00018">
    <property type="entry name" value="EF_HAND_1"/>
    <property type="match status" value="1"/>
</dbReference>
<dbReference type="AlphaFoldDB" id="A0A1K1PIY1"/>
<dbReference type="Gene3D" id="3.80.10.10">
    <property type="entry name" value="Ribonuclease Inhibitor"/>
    <property type="match status" value="1"/>
</dbReference>
<dbReference type="InterPro" id="IPR016134">
    <property type="entry name" value="Dockerin_dom"/>
</dbReference>
<gene>
    <name evidence="4" type="ORF">SAMN02910280_2776</name>
</gene>
<dbReference type="SUPFAM" id="SSF63446">
    <property type="entry name" value="Type I dockerin domain"/>
    <property type="match status" value="1"/>
</dbReference>
<evidence type="ECO:0000313" key="5">
    <source>
        <dbReference type="Proteomes" id="UP000183461"/>
    </source>
</evidence>